<dbReference type="InterPro" id="IPR016177">
    <property type="entry name" value="DNA-bd_dom_sf"/>
</dbReference>
<accession>A0A6J2U164</accession>
<proteinExistence type="predicted"/>
<dbReference type="InterPro" id="IPR052283">
    <property type="entry name" value="GenomicStab_NeuMorph_Reg"/>
</dbReference>
<dbReference type="AlphaFoldDB" id="A0A6J2U164"/>
<evidence type="ECO:0000313" key="4">
    <source>
        <dbReference type="RefSeq" id="XP_030382099.1"/>
    </source>
</evidence>
<dbReference type="SMART" id="SM00391">
    <property type="entry name" value="MBD"/>
    <property type="match status" value="1"/>
</dbReference>
<feature type="compositionally biased region" description="Pro residues" evidence="1">
    <location>
        <begin position="194"/>
        <end position="206"/>
    </location>
</feature>
<feature type="compositionally biased region" description="Polar residues" evidence="1">
    <location>
        <begin position="109"/>
        <end position="130"/>
    </location>
</feature>
<dbReference type="InterPro" id="IPR032675">
    <property type="entry name" value="LRR_dom_sf"/>
</dbReference>
<evidence type="ECO:0000313" key="3">
    <source>
        <dbReference type="Proteomes" id="UP000504634"/>
    </source>
</evidence>
<feature type="compositionally biased region" description="Basic residues" evidence="1">
    <location>
        <begin position="508"/>
        <end position="518"/>
    </location>
</feature>
<dbReference type="SUPFAM" id="SSF81383">
    <property type="entry name" value="F-box domain"/>
    <property type="match status" value="1"/>
</dbReference>
<feature type="domain" description="MBD" evidence="2">
    <location>
        <begin position="358"/>
        <end position="424"/>
    </location>
</feature>
<feature type="compositionally biased region" description="Basic and acidic residues" evidence="1">
    <location>
        <begin position="90"/>
        <end position="103"/>
    </location>
</feature>
<feature type="compositionally biased region" description="Polar residues" evidence="1">
    <location>
        <begin position="1"/>
        <end position="10"/>
    </location>
</feature>
<dbReference type="RefSeq" id="XP_030382099.1">
    <property type="nucleotide sequence ID" value="XM_030526239.1"/>
</dbReference>
<dbReference type="PROSITE" id="PS50982">
    <property type="entry name" value="MBD"/>
    <property type="match status" value="1"/>
</dbReference>
<feature type="compositionally biased region" description="Polar residues" evidence="1">
    <location>
        <begin position="23"/>
        <end position="36"/>
    </location>
</feature>
<feature type="region of interest" description="Disordered" evidence="1">
    <location>
        <begin position="429"/>
        <end position="482"/>
    </location>
</feature>
<feature type="region of interest" description="Disordered" evidence="1">
    <location>
        <begin position="335"/>
        <end position="354"/>
    </location>
</feature>
<dbReference type="OrthoDB" id="61560at2759"/>
<dbReference type="Gene3D" id="3.80.10.10">
    <property type="entry name" value="Ribonuclease Inhibitor"/>
    <property type="match status" value="1"/>
</dbReference>
<dbReference type="InterPro" id="IPR036047">
    <property type="entry name" value="F-box-like_dom_sf"/>
</dbReference>
<keyword evidence="3" id="KW-1185">Reference proteome</keyword>
<reference evidence="4" key="1">
    <citation type="submission" date="2025-08" db="UniProtKB">
        <authorList>
            <consortium name="RefSeq"/>
        </authorList>
    </citation>
    <scope>IDENTIFICATION</scope>
    <source>
        <strain evidence="4">11010-0011.00</strain>
        <tissue evidence="4">Whole body</tissue>
    </source>
</reference>
<evidence type="ECO:0000259" key="2">
    <source>
        <dbReference type="PROSITE" id="PS50982"/>
    </source>
</evidence>
<dbReference type="PANTHER" id="PTHR15739">
    <property type="entry name" value="ZINC FINGER PROTEIN"/>
    <property type="match status" value="1"/>
</dbReference>
<dbReference type="PANTHER" id="PTHR15739:SF5">
    <property type="entry name" value="LD23158P"/>
    <property type="match status" value="1"/>
</dbReference>
<feature type="compositionally biased region" description="Low complexity" evidence="1">
    <location>
        <begin position="150"/>
        <end position="193"/>
    </location>
</feature>
<dbReference type="CDD" id="cd00122">
    <property type="entry name" value="MBD"/>
    <property type="match status" value="1"/>
</dbReference>
<dbReference type="Gene3D" id="3.30.890.10">
    <property type="entry name" value="Methyl-cpg-binding Protein 2, Chain A"/>
    <property type="match status" value="1"/>
</dbReference>
<feature type="region of interest" description="Disordered" evidence="1">
    <location>
        <begin position="1"/>
        <end position="249"/>
    </location>
</feature>
<feature type="region of interest" description="Disordered" evidence="1">
    <location>
        <begin position="495"/>
        <end position="543"/>
    </location>
</feature>
<dbReference type="InterPro" id="IPR001739">
    <property type="entry name" value="Methyl_CpG_DNA-bd"/>
</dbReference>
<dbReference type="SUPFAM" id="SSF54171">
    <property type="entry name" value="DNA-binding domain"/>
    <property type="match status" value="1"/>
</dbReference>
<protein>
    <submittedName>
        <fullName evidence="4">Uncharacterized protein LOC115629719 isoform X1</fullName>
    </submittedName>
</protein>
<evidence type="ECO:0000256" key="1">
    <source>
        <dbReference type="SAM" id="MobiDB-lite"/>
    </source>
</evidence>
<dbReference type="Proteomes" id="UP000504634">
    <property type="component" value="Unplaced"/>
</dbReference>
<dbReference type="SUPFAM" id="SSF52058">
    <property type="entry name" value="L domain-like"/>
    <property type="match status" value="1"/>
</dbReference>
<sequence length="1101" mass="121465">MNMSPSTAGVSSSKKKKRSKSSPRNTVSGASTSSSPVDEENNGLLLGPCFGPLARHMVPDPDTFERQLNGGAPQIANNNENRKSKKKKEKISNDRRPSKEEYLRGWSGNFPNLTSTHSGESNSDLEQQTPAELKALGSTGRSIFPREELLPTVTSSLPLTTTTTTTTLTSTASTANNNPTVTSTVTSPSRSQPTTPPPTTTTPPPQQTTVLANKMAHRKRPSSSSFKEGETKQLENEEVLPPKRPKSRFSNTSIQAPVLRAPHNDSGWSNISNAEIGCTSTPHTEADWSGVPNAQIGGARTNARSKSLCVNMEPPRRTHRFRSMCASPAEISGDFLSLSKPEPKTPHRRKSQTTAKLPATDEFYKKPFQFGWKRELVMRRGLPVRGDVFFISPAGKKLRSRDDIIPLLQGDLTIDHFCFQRESQGVGPEFELVRQSQPARRKTQPPVKTEIDTPPHVLSGKRVPKPKAPKGASPPPEGWTSTMAVKGNARVLAASNGNNSASSSGNSARKRSNLHKVSSHPVKTPQAKSQVAAAVRSQSTPNSASVHCVRCQSVIEDPHEGYKLNISDSEGVVYICVRCAKKANAEERQPTYDNAENEVAANEGELHAEIRPLPVTEPIEKPGQEPPAQLLSDEQIGAAASAAGGKRTPKPQELVVITGRKYVSVSGEPPHPSIQVIPREPEVTSHENNSCKNICSKELTAGILEYLSMASKAIPVLRAVLLTLNLAERKKVAQVCQGWRLVSRDPSIWQIVSLRNTRIKNWSECLSELARQKTRHLDMWGVELSRVMRLSGDLRLLKSLRTLRTDICDSAFIRLVIKYLPQLQELRITTSSRSISLEHMEKMVGLRYLHIRMIEVRGSIASLQPILQLGGLTRLSLRGVGNMRHLDILNLHNLPLESLVLGSCTGMPTMEFGRQVLPRMHKLKHLRLENRHSVSTEFPVADIMAGIGDGTKVERLELVNVDIDEHFSEQLNGCKFVRELLLMPNYINNAANTTNAIMQAISENAERLVSFKLGLTVELLRMTGTLCHTDKDKHCIPVVRPIPGVMLHDRLNDVPKLPSYAPREWAFLPVERLESILHHMMPQAITIVAQVPHSETMLLQF</sequence>
<gene>
    <name evidence="4" type="primary">LOC115629719</name>
</gene>
<feature type="compositionally biased region" description="Low complexity" evidence="1">
    <location>
        <begin position="495"/>
        <end position="507"/>
    </location>
</feature>
<dbReference type="Pfam" id="PF01429">
    <property type="entry name" value="MBD"/>
    <property type="match status" value="1"/>
</dbReference>
<name>A0A6J2U164_DROLE</name>
<dbReference type="GO" id="GO:0003677">
    <property type="term" value="F:DNA binding"/>
    <property type="evidence" value="ECO:0007669"/>
    <property type="project" value="InterPro"/>
</dbReference>
<organism evidence="3 4">
    <name type="scientific">Drosophila lebanonensis</name>
    <name type="common">Fruit fly</name>
    <name type="synonym">Scaptodrosophila lebanonensis</name>
    <dbReference type="NCBI Taxonomy" id="7225"/>
    <lineage>
        <taxon>Eukaryota</taxon>
        <taxon>Metazoa</taxon>
        <taxon>Ecdysozoa</taxon>
        <taxon>Arthropoda</taxon>
        <taxon>Hexapoda</taxon>
        <taxon>Insecta</taxon>
        <taxon>Pterygota</taxon>
        <taxon>Neoptera</taxon>
        <taxon>Endopterygota</taxon>
        <taxon>Diptera</taxon>
        <taxon>Brachycera</taxon>
        <taxon>Muscomorpha</taxon>
        <taxon>Ephydroidea</taxon>
        <taxon>Drosophilidae</taxon>
        <taxon>Scaptodrosophila</taxon>
    </lineage>
</organism>
<dbReference type="GeneID" id="115629719"/>